<evidence type="ECO:0000256" key="5">
    <source>
        <dbReference type="ARBA" id="ARBA00022801"/>
    </source>
</evidence>
<dbReference type="InterPro" id="IPR018200">
    <property type="entry name" value="USP_CS"/>
</dbReference>
<dbReference type="GO" id="GO:0016579">
    <property type="term" value="P:protein deubiquitination"/>
    <property type="evidence" value="ECO:0007669"/>
    <property type="project" value="InterPro"/>
</dbReference>
<dbReference type="OrthoDB" id="429671at2759"/>
<comment type="caution">
    <text evidence="9">The sequence shown here is derived from an EMBL/GenBank/DDBJ whole genome shotgun (WGS) entry which is preliminary data.</text>
</comment>
<organism evidence="9 10">
    <name type="scientific">Gymnopilus junonius</name>
    <name type="common">Spectacular rustgill mushroom</name>
    <name type="synonym">Gymnopilus spectabilis subsp. junonius</name>
    <dbReference type="NCBI Taxonomy" id="109634"/>
    <lineage>
        <taxon>Eukaryota</taxon>
        <taxon>Fungi</taxon>
        <taxon>Dikarya</taxon>
        <taxon>Basidiomycota</taxon>
        <taxon>Agaricomycotina</taxon>
        <taxon>Agaricomycetes</taxon>
        <taxon>Agaricomycetidae</taxon>
        <taxon>Agaricales</taxon>
        <taxon>Agaricineae</taxon>
        <taxon>Hymenogastraceae</taxon>
        <taxon>Gymnopilus</taxon>
    </lineage>
</organism>
<evidence type="ECO:0000259" key="8">
    <source>
        <dbReference type="PROSITE" id="PS50235"/>
    </source>
</evidence>
<feature type="compositionally biased region" description="Acidic residues" evidence="7">
    <location>
        <begin position="714"/>
        <end position="723"/>
    </location>
</feature>
<feature type="region of interest" description="Disordered" evidence="7">
    <location>
        <begin position="399"/>
        <end position="423"/>
    </location>
</feature>
<name>A0A9P5P0B9_GYMJU</name>
<dbReference type="SUPFAM" id="SSF54001">
    <property type="entry name" value="Cysteine proteinases"/>
    <property type="match status" value="1"/>
</dbReference>
<evidence type="ECO:0000256" key="4">
    <source>
        <dbReference type="ARBA" id="ARBA00022786"/>
    </source>
</evidence>
<feature type="compositionally biased region" description="Polar residues" evidence="7">
    <location>
        <begin position="375"/>
        <end position="384"/>
    </location>
</feature>
<dbReference type="InterPro" id="IPR050164">
    <property type="entry name" value="Peptidase_C19"/>
</dbReference>
<dbReference type="GO" id="GO:0006508">
    <property type="term" value="P:proteolysis"/>
    <property type="evidence" value="ECO:0007669"/>
    <property type="project" value="UniProtKB-KW"/>
</dbReference>
<sequence>MASHPTYPHPGPGPSSYYQQPPPPHHVYGNHSPGPRPSYYPYNLPPPPPPHMTSHQSAQYHPPPQSRGNHRGGSSYNSRGTHHYHHQYQQPPYPHQHVTPGVGVHAPHVPYSPQSNKYNQPYTPSYSYPSPTAPVFTPSWQQQPLSPLPKQLSMPPPQNVQQSIYDSATAPVPQIEPAAESESAEIVLVPTIATPITNGADIETSPVSAQESELVVQPSQASSYLQMGTISTSSESAPTSTTEQKKVVNSIGKWAIWSRRPRDPSQAPSMIISPHSYPPPDVIQQALDQKSPPPSLPASPIVPRKPLSSSTDVLIKQHLLLSQEQEETPSTKDVPLSPPSQSSDEIAGAAWSSQTASSVPSSSVTETTDTIPGSPASSHTSLSIKDSFTQKVEIESDAVVEPVSASTPAAIPQPEPASEASDLKPAEAVGLAVDGSIPVPIPAPVVIPSAAAAPTPPAPAVKKSWASLLRPSSSASSPSGPSLSPSKKSELVTLLTTGPAPATAASVAAGNSSASSVMKIRPRGLINSGNMCFANSVLQILVYCAPFHKFFVELGKVLGAPGAGAGAASGANTPTLIGREERPKAASATSLVDATVEFLKEFVEDKKSKSKEKARLEVWFRNGRSGGKGKEREVRLDEDDDDDWDGESFLPTNVYDAMKEKKRFDNMRGGQQEDAEEFFGFYLDTLEEELLALLHSVNPPRQNKGSSTGAAVEEKEEAAPPEDEGWLEVGKRNRMVITRTIKATESPMTRIFGGKFRSTLRAPGQKDSVVVEDWRSLRLDIQREQIHTIQDALSYISHPQPVQVTQPTKPGITIDAQQQVLIEALPPILVLHIKRFCYDTSVGGVVKVGKQVRFGPELEIGSDVMVPAAKKAHPTRYKLFGAVYHHGLSASGGHYTLDVLHPNRYPSVNPSAKPREGWVRIDDNLVSDVRPEDVFGQNERDDARSAYLLFYRRV</sequence>
<keyword evidence="6" id="KW-0788">Thiol protease</keyword>
<feature type="region of interest" description="Disordered" evidence="7">
    <location>
        <begin position="259"/>
        <end position="384"/>
    </location>
</feature>
<evidence type="ECO:0000313" key="10">
    <source>
        <dbReference type="Proteomes" id="UP000724874"/>
    </source>
</evidence>
<keyword evidence="10" id="KW-1185">Reference proteome</keyword>
<feature type="compositionally biased region" description="Low complexity" evidence="7">
    <location>
        <begin position="352"/>
        <end position="370"/>
    </location>
</feature>
<keyword evidence="4" id="KW-0833">Ubl conjugation pathway</keyword>
<evidence type="ECO:0000256" key="3">
    <source>
        <dbReference type="ARBA" id="ARBA00022670"/>
    </source>
</evidence>
<dbReference type="PROSITE" id="PS50235">
    <property type="entry name" value="USP_3"/>
    <property type="match status" value="1"/>
</dbReference>
<dbReference type="CDD" id="cd02257">
    <property type="entry name" value="Peptidase_C19"/>
    <property type="match status" value="1"/>
</dbReference>
<evidence type="ECO:0000256" key="2">
    <source>
        <dbReference type="ARBA" id="ARBA00012759"/>
    </source>
</evidence>
<dbReference type="InterPro" id="IPR028889">
    <property type="entry name" value="USP"/>
</dbReference>
<dbReference type="Gene3D" id="3.90.70.10">
    <property type="entry name" value="Cysteine proteinases"/>
    <property type="match status" value="1"/>
</dbReference>
<keyword evidence="5" id="KW-0378">Hydrolase</keyword>
<dbReference type="PROSITE" id="PS00972">
    <property type="entry name" value="USP_1"/>
    <property type="match status" value="1"/>
</dbReference>
<protein>
    <recommendedName>
        <fullName evidence="2">ubiquitinyl hydrolase 1</fullName>
        <ecNumber evidence="2">3.4.19.12</ecNumber>
    </recommendedName>
</protein>
<evidence type="ECO:0000256" key="7">
    <source>
        <dbReference type="SAM" id="MobiDB-lite"/>
    </source>
</evidence>
<feature type="compositionally biased region" description="Polar residues" evidence="7">
    <location>
        <begin position="699"/>
        <end position="709"/>
    </location>
</feature>
<dbReference type="AlphaFoldDB" id="A0A9P5P0B9"/>
<dbReference type="GO" id="GO:0004843">
    <property type="term" value="F:cysteine-type deubiquitinase activity"/>
    <property type="evidence" value="ECO:0007669"/>
    <property type="project" value="UniProtKB-EC"/>
</dbReference>
<dbReference type="PANTHER" id="PTHR24006:SF687">
    <property type="entry name" value="UBIQUITIN CARBOXYL-TERMINAL HYDROLASE 10"/>
    <property type="match status" value="1"/>
</dbReference>
<comment type="catalytic activity">
    <reaction evidence="1">
        <text>Thiol-dependent hydrolysis of ester, thioester, amide, peptide and isopeptide bonds formed by the C-terminal Gly of ubiquitin (a 76-residue protein attached to proteins as an intracellular targeting signal).</text>
        <dbReference type="EC" id="3.4.19.12"/>
    </reaction>
</comment>
<gene>
    <name evidence="9" type="ORF">CPB84DRAFT_1957846</name>
</gene>
<keyword evidence="3" id="KW-0645">Protease</keyword>
<evidence type="ECO:0000313" key="9">
    <source>
        <dbReference type="EMBL" id="KAF8912228.1"/>
    </source>
</evidence>
<dbReference type="Proteomes" id="UP000724874">
    <property type="component" value="Unassembled WGS sequence"/>
</dbReference>
<reference evidence="9" key="1">
    <citation type="submission" date="2020-11" db="EMBL/GenBank/DDBJ databases">
        <authorList>
            <consortium name="DOE Joint Genome Institute"/>
            <person name="Ahrendt S."/>
            <person name="Riley R."/>
            <person name="Andreopoulos W."/>
            <person name="LaButti K."/>
            <person name="Pangilinan J."/>
            <person name="Ruiz-duenas F.J."/>
            <person name="Barrasa J.M."/>
            <person name="Sanchez-Garcia M."/>
            <person name="Camarero S."/>
            <person name="Miyauchi S."/>
            <person name="Serrano A."/>
            <person name="Linde D."/>
            <person name="Babiker R."/>
            <person name="Drula E."/>
            <person name="Ayuso-Fernandez I."/>
            <person name="Pacheco R."/>
            <person name="Padilla G."/>
            <person name="Ferreira P."/>
            <person name="Barriuso J."/>
            <person name="Kellner H."/>
            <person name="Castanera R."/>
            <person name="Alfaro M."/>
            <person name="Ramirez L."/>
            <person name="Pisabarro A.G."/>
            <person name="Kuo A."/>
            <person name="Tritt A."/>
            <person name="Lipzen A."/>
            <person name="He G."/>
            <person name="Yan M."/>
            <person name="Ng V."/>
            <person name="Cullen D."/>
            <person name="Martin F."/>
            <person name="Rosso M.-N."/>
            <person name="Henrissat B."/>
            <person name="Hibbett D."/>
            <person name="Martinez A.T."/>
            <person name="Grigoriev I.V."/>
        </authorList>
    </citation>
    <scope>NUCLEOTIDE SEQUENCE</scope>
    <source>
        <strain evidence="9">AH 44721</strain>
    </source>
</reference>
<feature type="region of interest" description="Disordered" evidence="7">
    <location>
        <begin position="698"/>
        <end position="723"/>
    </location>
</feature>
<feature type="domain" description="USP" evidence="8">
    <location>
        <begin position="523"/>
        <end position="954"/>
    </location>
</feature>
<dbReference type="GO" id="GO:0005634">
    <property type="term" value="C:nucleus"/>
    <property type="evidence" value="ECO:0007669"/>
    <property type="project" value="TreeGrafter"/>
</dbReference>
<dbReference type="InterPro" id="IPR038765">
    <property type="entry name" value="Papain-like_cys_pep_sf"/>
</dbReference>
<dbReference type="InterPro" id="IPR001394">
    <property type="entry name" value="Peptidase_C19_UCH"/>
</dbReference>
<dbReference type="EMBL" id="JADNYJ010000003">
    <property type="protein sequence ID" value="KAF8912228.1"/>
    <property type="molecule type" value="Genomic_DNA"/>
</dbReference>
<accession>A0A9P5P0B9</accession>
<feature type="compositionally biased region" description="Pro residues" evidence="7">
    <location>
        <begin position="34"/>
        <end position="51"/>
    </location>
</feature>
<dbReference type="EC" id="3.4.19.12" evidence="2"/>
<dbReference type="PANTHER" id="PTHR24006">
    <property type="entry name" value="UBIQUITIN CARBOXYL-TERMINAL HYDROLASE"/>
    <property type="match status" value="1"/>
</dbReference>
<evidence type="ECO:0000256" key="1">
    <source>
        <dbReference type="ARBA" id="ARBA00000707"/>
    </source>
</evidence>
<feature type="region of interest" description="Disordered" evidence="7">
    <location>
        <begin position="1"/>
        <end position="124"/>
    </location>
</feature>
<dbReference type="Pfam" id="PF00443">
    <property type="entry name" value="UCH"/>
    <property type="match status" value="1"/>
</dbReference>
<proteinExistence type="predicted"/>
<evidence type="ECO:0000256" key="6">
    <source>
        <dbReference type="ARBA" id="ARBA00022807"/>
    </source>
</evidence>
<dbReference type="GO" id="GO:0005829">
    <property type="term" value="C:cytosol"/>
    <property type="evidence" value="ECO:0007669"/>
    <property type="project" value="TreeGrafter"/>
</dbReference>